<comment type="caution">
    <text evidence="3">The sequence shown here is derived from an EMBL/GenBank/DDBJ whole genome shotgun (WGS) entry which is preliminary data.</text>
</comment>
<evidence type="ECO:0000259" key="2">
    <source>
        <dbReference type="Pfam" id="PF01926"/>
    </source>
</evidence>
<feature type="compositionally biased region" description="Low complexity" evidence="1">
    <location>
        <begin position="309"/>
        <end position="321"/>
    </location>
</feature>
<feature type="compositionally biased region" description="Polar residues" evidence="1">
    <location>
        <begin position="285"/>
        <end position="297"/>
    </location>
</feature>
<name>A0A9W9RT71_9EURO</name>
<dbReference type="InterPro" id="IPR006073">
    <property type="entry name" value="GTP-bd"/>
</dbReference>
<dbReference type="RefSeq" id="XP_056552190.1">
    <property type="nucleotide sequence ID" value="XM_056703190.1"/>
</dbReference>
<reference evidence="3" key="2">
    <citation type="journal article" date="2023" name="IMA Fungus">
        <title>Comparative genomic study of the Penicillium genus elucidates a diverse pangenome and 15 lateral gene transfer events.</title>
        <authorList>
            <person name="Petersen C."/>
            <person name="Sorensen T."/>
            <person name="Nielsen M.R."/>
            <person name="Sondergaard T.E."/>
            <person name="Sorensen J.L."/>
            <person name="Fitzpatrick D.A."/>
            <person name="Frisvad J.C."/>
            <person name="Nielsen K.L."/>
        </authorList>
    </citation>
    <scope>NUCLEOTIDE SEQUENCE</scope>
    <source>
        <strain evidence="3">IBT 29864</strain>
    </source>
</reference>
<dbReference type="GeneID" id="81442369"/>
<evidence type="ECO:0000313" key="4">
    <source>
        <dbReference type="Proteomes" id="UP001147782"/>
    </source>
</evidence>
<evidence type="ECO:0000313" key="3">
    <source>
        <dbReference type="EMBL" id="KAJ5364564.1"/>
    </source>
</evidence>
<gene>
    <name evidence="3" type="ORF">N7496_010277</name>
</gene>
<reference evidence="3" key="1">
    <citation type="submission" date="2022-11" db="EMBL/GenBank/DDBJ databases">
        <authorList>
            <person name="Petersen C."/>
        </authorList>
    </citation>
    <scope>NUCLEOTIDE SEQUENCE</scope>
    <source>
        <strain evidence="3">IBT 29864</strain>
    </source>
</reference>
<sequence>MEPVPFERQTQEILDQLKALALECDLLFIITSPFPNTLNRNPESPPKVLVCIGRPGVGKSSYVEDVSGLRGHPQQSLDPVTQTCELAKVRIEDKACFIIDTPGFDPAYTEEIFQEIVRGIQAILDISRIAGFLYFTCINQPRFDSFDHKVLQILRAMSGDDYIPCMTFITTFWTTDRPSQQANFATQLEDLKDKWRQAFGAHVLHFYQHGRGHNAEGEITESFIDWFDDSGRKQIAQHAREMIMRRYCGTNASETQEITPKIVEELRCGTPVHETAAGRFLGLQSAPSSTGPLPTSNEQHRGDINQQRSSASCDSNAESSCQENQSTGSRGIPRNHQGSPETPQAPETSLFQTILEGASWFFRNVQFNVNVGSSGGAERADYNMLGNAESGVSLSLRHGVKLFAEKFFNKTDERYLRCPKALSRASNLIDSAAIDKERRGNN</sequence>
<feature type="domain" description="G" evidence="2">
    <location>
        <begin position="50"/>
        <end position="156"/>
    </location>
</feature>
<dbReference type="Proteomes" id="UP001147782">
    <property type="component" value="Unassembled WGS sequence"/>
</dbReference>
<dbReference type="GO" id="GO:0005525">
    <property type="term" value="F:GTP binding"/>
    <property type="evidence" value="ECO:0007669"/>
    <property type="project" value="InterPro"/>
</dbReference>
<protein>
    <recommendedName>
        <fullName evidence="2">G domain-containing protein</fullName>
    </recommendedName>
</protein>
<dbReference type="Gene3D" id="3.40.50.300">
    <property type="entry name" value="P-loop containing nucleotide triphosphate hydrolases"/>
    <property type="match status" value="1"/>
</dbReference>
<evidence type="ECO:0000256" key="1">
    <source>
        <dbReference type="SAM" id="MobiDB-lite"/>
    </source>
</evidence>
<dbReference type="InterPro" id="IPR027417">
    <property type="entry name" value="P-loop_NTPase"/>
</dbReference>
<proteinExistence type="predicted"/>
<dbReference type="AlphaFoldDB" id="A0A9W9RT71"/>
<dbReference type="EMBL" id="JAPZBS010000008">
    <property type="protein sequence ID" value="KAJ5364564.1"/>
    <property type="molecule type" value="Genomic_DNA"/>
</dbReference>
<organism evidence="3 4">
    <name type="scientific">Penicillium cataractarum</name>
    <dbReference type="NCBI Taxonomy" id="2100454"/>
    <lineage>
        <taxon>Eukaryota</taxon>
        <taxon>Fungi</taxon>
        <taxon>Dikarya</taxon>
        <taxon>Ascomycota</taxon>
        <taxon>Pezizomycotina</taxon>
        <taxon>Eurotiomycetes</taxon>
        <taxon>Eurotiomycetidae</taxon>
        <taxon>Eurotiales</taxon>
        <taxon>Aspergillaceae</taxon>
        <taxon>Penicillium</taxon>
    </lineage>
</organism>
<dbReference type="OrthoDB" id="3785626at2759"/>
<keyword evidence="4" id="KW-1185">Reference proteome</keyword>
<feature type="compositionally biased region" description="Polar residues" evidence="1">
    <location>
        <begin position="336"/>
        <end position="346"/>
    </location>
</feature>
<dbReference type="SUPFAM" id="SSF52540">
    <property type="entry name" value="P-loop containing nucleoside triphosphate hydrolases"/>
    <property type="match status" value="1"/>
</dbReference>
<feature type="region of interest" description="Disordered" evidence="1">
    <location>
        <begin position="283"/>
        <end position="346"/>
    </location>
</feature>
<dbReference type="Pfam" id="PF01926">
    <property type="entry name" value="MMR_HSR1"/>
    <property type="match status" value="1"/>
</dbReference>
<accession>A0A9W9RT71</accession>